<feature type="domain" description="Recombinase" evidence="3">
    <location>
        <begin position="155"/>
        <end position="279"/>
    </location>
</feature>
<dbReference type="Gene3D" id="3.40.50.1390">
    <property type="entry name" value="Resolvase, N-terminal catalytic domain"/>
    <property type="match status" value="1"/>
</dbReference>
<dbReference type="Pfam" id="PF07508">
    <property type="entry name" value="Recombinase"/>
    <property type="match status" value="1"/>
</dbReference>
<dbReference type="InterPro" id="IPR011109">
    <property type="entry name" value="DNA_bind_recombinase_dom"/>
</dbReference>
<dbReference type="Proteomes" id="UP000177894">
    <property type="component" value="Chromosome"/>
</dbReference>
<dbReference type="Gene3D" id="3.90.1750.20">
    <property type="entry name" value="Putative Large Serine Recombinase, Chain B, Domain 2"/>
    <property type="match status" value="1"/>
</dbReference>
<dbReference type="EMBL" id="CP020559">
    <property type="protein sequence ID" value="ARE87082.1"/>
    <property type="molecule type" value="Genomic_DNA"/>
</dbReference>
<dbReference type="PROSITE" id="PS51736">
    <property type="entry name" value="RECOMBINASES_3"/>
    <property type="match status" value="1"/>
</dbReference>
<dbReference type="SUPFAM" id="SSF53041">
    <property type="entry name" value="Resolvase-like"/>
    <property type="match status" value="1"/>
</dbReference>
<dbReference type="PANTHER" id="PTHR30461:SF23">
    <property type="entry name" value="DNA RECOMBINASE-RELATED"/>
    <property type="match status" value="1"/>
</dbReference>
<evidence type="ECO:0000313" key="7">
    <source>
        <dbReference type="Proteomes" id="UP000192478"/>
    </source>
</evidence>
<dbReference type="InterPro" id="IPR036162">
    <property type="entry name" value="Resolvase-like_N_sf"/>
</dbReference>
<dbReference type="CDD" id="cd00338">
    <property type="entry name" value="Ser_Recombinase"/>
    <property type="match status" value="1"/>
</dbReference>
<accession>A0AAC9RK03</accession>
<protein>
    <submittedName>
        <fullName evidence="5">Transposon gamma-delta resolvase</fullName>
    </submittedName>
</protein>
<evidence type="ECO:0000259" key="2">
    <source>
        <dbReference type="PROSITE" id="PS51736"/>
    </source>
</evidence>
<dbReference type="SMART" id="SM00857">
    <property type="entry name" value="Resolvase"/>
    <property type="match status" value="1"/>
</dbReference>
<keyword evidence="1" id="KW-0175">Coiled coil</keyword>
<dbReference type="InterPro" id="IPR025827">
    <property type="entry name" value="Zn_ribbon_recom_dom"/>
</dbReference>
<dbReference type="InterPro" id="IPR038109">
    <property type="entry name" value="DNA_bind_recomb_sf"/>
</dbReference>
<dbReference type="InterPro" id="IPR050639">
    <property type="entry name" value="SSR_resolvase"/>
</dbReference>
<dbReference type="KEGG" id="cfm:BJL90_12745"/>
<dbReference type="GO" id="GO:0000150">
    <property type="term" value="F:DNA strand exchange activity"/>
    <property type="evidence" value="ECO:0007669"/>
    <property type="project" value="InterPro"/>
</dbReference>
<dbReference type="InterPro" id="IPR006119">
    <property type="entry name" value="Resolv_N"/>
</dbReference>
<reference evidence="5 7" key="2">
    <citation type="submission" date="2017-03" db="EMBL/GenBank/DDBJ databases">
        <title>Complete sequence of Clostridium formicaceticum DSM 92.</title>
        <authorList>
            <person name="Poehlein A."/>
            <person name="Karl M."/>
            <person name="Bengelsdorf F.R."/>
            <person name="Duerre P."/>
            <person name="Daniel R."/>
        </authorList>
    </citation>
    <scope>NUCLEOTIDE SEQUENCE [LARGE SCALE GENOMIC DNA]</scope>
    <source>
        <strain evidence="5 7">DSM 92</strain>
    </source>
</reference>
<dbReference type="RefSeq" id="WP_070968599.1">
    <property type="nucleotide sequence ID" value="NZ_CP017603.1"/>
</dbReference>
<evidence type="ECO:0000313" key="6">
    <source>
        <dbReference type="Proteomes" id="UP000177894"/>
    </source>
</evidence>
<dbReference type="Pfam" id="PF13408">
    <property type="entry name" value="Zn_ribbon_recom"/>
    <property type="match status" value="1"/>
</dbReference>
<dbReference type="Pfam" id="PF00239">
    <property type="entry name" value="Resolvase"/>
    <property type="match status" value="1"/>
</dbReference>
<proteinExistence type="predicted"/>
<reference evidence="4 6" key="1">
    <citation type="submission" date="2016-10" db="EMBL/GenBank/DDBJ databases">
        <title>Complete Genome Sequence of Acetogen Clostridium formicoaceticum ATCC 27076.</title>
        <authorList>
            <person name="Bao T."/>
            <person name="Cheng C."/>
            <person name="Zhao J."/>
            <person name="Yang S.-T."/>
            <person name="Wang J."/>
            <person name="Wang M."/>
        </authorList>
    </citation>
    <scope>NUCLEOTIDE SEQUENCE [LARGE SCALE GENOMIC DNA]</scope>
    <source>
        <strain evidence="4 6">ATCC 27076</strain>
    </source>
</reference>
<dbReference type="PANTHER" id="PTHR30461">
    <property type="entry name" value="DNA-INVERTASE FROM LAMBDOID PROPHAGE"/>
    <property type="match status" value="1"/>
</dbReference>
<keyword evidence="6" id="KW-1185">Reference proteome</keyword>
<feature type="domain" description="Resolvase/invertase-type recombinase catalytic" evidence="2">
    <location>
        <begin position="3"/>
        <end position="147"/>
    </location>
</feature>
<evidence type="ECO:0000259" key="3">
    <source>
        <dbReference type="PROSITE" id="PS51737"/>
    </source>
</evidence>
<feature type="coiled-coil region" evidence="1">
    <location>
        <begin position="400"/>
        <end position="427"/>
    </location>
</feature>
<name>A0AAC9RK03_9CLOT</name>
<evidence type="ECO:0000313" key="5">
    <source>
        <dbReference type="EMBL" id="ARE87082.1"/>
    </source>
</evidence>
<dbReference type="Proteomes" id="UP000192478">
    <property type="component" value="Chromosome"/>
</dbReference>
<gene>
    <name evidence="5" type="primary">tnpR_1</name>
    <name evidence="4" type="ORF">BJL90_12745</name>
    <name evidence="5" type="ORF">CLFO_14680</name>
</gene>
<sequence length="521" mass="59975">MKKGVAYTRFSSDMQSVDSTEAQLQEIQKYANTHDIQIIKIYSDEAISGKTDKRPALQQMLSDAKKGLFDIVLVHKVDRFGRDRYDSAIHKAQLKRQGVSIQYAGQSISDNPEGRLMEGILESFAQYYSENLANETMKGLKVKARRAEFNGGIPPLGYDVLDKKYVINEVEARVVKLIFDMHASGKTYGEIFASLKFKGYKTKRGADFTKNSLHSILNNEKYIGIYSYNKTAPRLYGKRNSRKQKDLDEIIRIPDAVPKIIDLNTWNLCQERMKSNRESRAKYRAKVTYLLSGIIYCECDSKMHGNTRNNGYHNYHYYRCAKGCPNSIQKDTVEDFVLYQLYETYFTDKAIKGLTKKLNEFARAAFEGKDNDMVLIRKDLKRVETEIINIVNAISTIGLSEALTEKLKDLEQVKRDLSFELIELEHSVNTYLIPEDAITELLGRYKTSIEERNIEECSKFIRKFVKRVTVSKDDVFVEFLMDYITQRLELNCVRTSASTSTAPKEKPLNSYLNMSLKVFLC</sequence>
<dbReference type="AlphaFoldDB" id="A0AAC9RK03"/>
<organism evidence="5 7">
    <name type="scientific">Clostridium formicaceticum</name>
    <dbReference type="NCBI Taxonomy" id="1497"/>
    <lineage>
        <taxon>Bacteria</taxon>
        <taxon>Bacillati</taxon>
        <taxon>Bacillota</taxon>
        <taxon>Clostridia</taxon>
        <taxon>Eubacteriales</taxon>
        <taxon>Clostridiaceae</taxon>
        <taxon>Clostridium</taxon>
    </lineage>
</organism>
<evidence type="ECO:0000313" key="4">
    <source>
        <dbReference type="EMBL" id="AOY76657.1"/>
    </source>
</evidence>
<dbReference type="GO" id="GO:0003677">
    <property type="term" value="F:DNA binding"/>
    <property type="evidence" value="ECO:0007669"/>
    <property type="project" value="InterPro"/>
</dbReference>
<evidence type="ECO:0000256" key="1">
    <source>
        <dbReference type="SAM" id="Coils"/>
    </source>
</evidence>
<dbReference type="EMBL" id="CP017603">
    <property type="protein sequence ID" value="AOY76657.1"/>
    <property type="molecule type" value="Genomic_DNA"/>
</dbReference>
<dbReference type="PROSITE" id="PS51737">
    <property type="entry name" value="RECOMBINASE_DNA_BIND"/>
    <property type="match status" value="1"/>
</dbReference>